<reference evidence="14" key="1">
    <citation type="submission" date="2025-08" db="UniProtKB">
        <authorList>
            <consortium name="Ensembl"/>
        </authorList>
    </citation>
    <scope>IDENTIFICATION</scope>
</reference>
<dbReference type="Pfam" id="PF00096">
    <property type="entry name" value="zf-C2H2"/>
    <property type="match status" value="5"/>
</dbReference>
<evidence type="ECO:0000256" key="11">
    <source>
        <dbReference type="ARBA" id="ARBA00023242"/>
    </source>
</evidence>
<dbReference type="PANTHER" id="PTHR24399:SF54">
    <property type="entry name" value="GASTRULA ZINC FINGER PROTEIN XLCGF26.1-LIKE-RELATED"/>
    <property type="match status" value="1"/>
</dbReference>
<dbReference type="GO" id="GO:0000978">
    <property type="term" value="F:RNA polymerase II cis-regulatory region sequence-specific DNA binding"/>
    <property type="evidence" value="ECO:0007669"/>
    <property type="project" value="TreeGrafter"/>
</dbReference>
<feature type="domain" description="C2H2-type" evidence="13">
    <location>
        <begin position="350"/>
        <end position="377"/>
    </location>
</feature>
<keyword evidence="15" id="KW-1185">Reference proteome</keyword>
<evidence type="ECO:0000256" key="5">
    <source>
        <dbReference type="ARBA" id="ARBA00022737"/>
    </source>
</evidence>
<dbReference type="FunFam" id="3.30.160.60:FF:000638">
    <property type="entry name" value="Zinc finger protein 184"/>
    <property type="match status" value="1"/>
</dbReference>
<dbReference type="Proteomes" id="UP000694381">
    <property type="component" value="Unassembled WGS sequence"/>
</dbReference>
<dbReference type="GO" id="GO:0002682">
    <property type="term" value="P:regulation of immune system process"/>
    <property type="evidence" value="ECO:0007669"/>
    <property type="project" value="TreeGrafter"/>
</dbReference>
<dbReference type="PANTHER" id="PTHR24399">
    <property type="entry name" value="ZINC FINGER AND BTB DOMAIN-CONTAINING"/>
    <property type="match status" value="1"/>
</dbReference>
<keyword evidence="11" id="KW-0539">Nucleus</keyword>
<dbReference type="GO" id="GO:0001817">
    <property type="term" value="P:regulation of cytokine production"/>
    <property type="evidence" value="ECO:0007669"/>
    <property type="project" value="TreeGrafter"/>
</dbReference>
<dbReference type="PROSITE" id="PS50157">
    <property type="entry name" value="ZINC_FINGER_C2H2_2"/>
    <property type="match status" value="9"/>
</dbReference>
<dbReference type="SMART" id="SM00355">
    <property type="entry name" value="ZnF_C2H2"/>
    <property type="match status" value="9"/>
</dbReference>
<keyword evidence="4" id="KW-0479">Metal-binding</keyword>
<dbReference type="FunFam" id="3.30.160.60:FF:000358">
    <property type="entry name" value="zinc finger protein 24"/>
    <property type="match status" value="1"/>
</dbReference>
<dbReference type="Gene3D" id="3.30.160.60">
    <property type="entry name" value="Classic Zinc Finger"/>
    <property type="match status" value="9"/>
</dbReference>
<dbReference type="AlphaFoldDB" id="A0A8C6W5W3"/>
<proteinExistence type="inferred from homology"/>
<evidence type="ECO:0000256" key="4">
    <source>
        <dbReference type="ARBA" id="ARBA00022723"/>
    </source>
</evidence>
<keyword evidence="5" id="KW-0677">Repeat</keyword>
<keyword evidence="8" id="KW-0805">Transcription regulation</keyword>
<feature type="domain" description="C2H2-type" evidence="13">
    <location>
        <begin position="322"/>
        <end position="349"/>
    </location>
</feature>
<evidence type="ECO:0000256" key="7">
    <source>
        <dbReference type="ARBA" id="ARBA00022833"/>
    </source>
</evidence>
<evidence type="ECO:0000256" key="8">
    <source>
        <dbReference type="ARBA" id="ARBA00023015"/>
    </source>
</evidence>
<evidence type="ECO:0000256" key="6">
    <source>
        <dbReference type="ARBA" id="ARBA00022771"/>
    </source>
</evidence>
<dbReference type="SUPFAM" id="SSF57667">
    <property type="entry name" value="beta-beta-alpha zinc fingers"/>
    <property type="match status" value="6"/>
</dbReference>
<name>A0A8C6W5W3_NANGA</name>
<feature type="domain" description="C2H2-type" evidence="13">
    <location>
        <begin position="406"/>
        <end position="433"/>
    </location>
</feature>
<comment type="function">
    <text evidence="1">May be involved in transcriptional regulation.</text>
</comment>
<evidence type="ECO:0000259" key="13">
    <source>
        <dbReference type="PROSITE" id="PS50157"/>
    </source>
</evidence>
<reference evidence="14" key="2">
    <citation type="submission" date="2025-09" db="UniProtKB">
        <authorList>
            <consortium name="Ensembl"/>
        </authorList>
    </citation>
    <scope>IDENTIFICATION</scope>
</reference>
<evidence type="ECO:0000313" key="14">
    <source>
        <dbReference type="Ensembl" id="ENSNGAP00000010185.1"/>
    </source>
</evidence>
<dbReference type="GO" id="GO:0008270">
    <property type="term" value="F:zinc ion binding"/>
    <property type="evidence" value="ECO:0007669"/>
    <property type="project" value="UniProtKB-KW"/>
</dbReference>
<dbReference type="InterPro" id="IPR013087">
    <property type="entry name" value="Znf_C2H2_type"/>
</dbReference>
<comment type="subcellular location">
    <subcellularLocation>
        <location evidence="2">Nucleus</location>
    </subcellularLocation>
</comment>
<dbReference type="Pfam" id="PF13465">
    <property type="entry name" value="zf-H2C2_2"/>
    <property type="match status" value="2"/>
</dbReference>
<evidence type="ECO:0000256" key="3">
    <source>
        <dbReference type="ARBA" id="ARBA00006991"/>
    </source>
</evidence>
<feature type="domain" description="C2H2-type" evidence="13">
    <location>
        <begin position="294"/>
        <end position="321"/>
    </location>
</feature>
<organism evidence="14 15">
    <name type="scientific">Nannospalax galili</name>
    <name type="common">Northern Israeli blind subterranean mole rat</name>
    <name type="synonym">Spalax galili</name>
    <dbReference type="NCBI Taxonomy" id="1026970"/>
    <lineage>
        <taxon>Eukaryota</taxon>
        <taxon>Metazoa</taxon>
        <taxon>Chordata</taxon>
        <taxon>Craniata</taxon>
        <taxon>Vertebrata</taxon>
        <taxon>Euteleostomi</taxon>
        <taxon>Mammalia</taxon>
        <taxon>Eutheria</taxon>
        <taxon>Euarchontoglires</taxon>
        <taxon>Glires</taxon>
        <taxon>Rodentia</taxon>
        <taxon>Myomorpha</taxon>
        <taxon>Muroidea</taxon>
        <taxon>Spalacidae</taxon>
        <taxon>Spalacinae</taxon>
        <taxon>Nannospalax</taxon>
    </lineage>
</organism>
<comment type="similarity">
    <text evidence="3">Belongs to the krueppel C2H2-type zinc-finger protein family.</text>
</comment>
<evidence type="ECO:0000256" key="12">
    <source>
        <dbReference type="PROSITE-ProRule" id="PRU00042"/>
    </source>
</evidence>
<dbReference type="FunFam" id="3.30.160.60:FF:002343">
    <property type="entry name" value="Zinc finger protein 33A"/>
    <property type="match status" value="2"/>
</dbReference>
<dbReference type="FunFam" id="3.30.160.60:FF:000034">
    <property type="entry name" value="zinc finger protein 25"/>
    <property type="match status" value="1"/>
</dbReference>
<evidence type="ECO:0000256" key="2">
    <source>
        <dbReference type="ARBA" id="ARBA00004123"/>
    </source>
</evidence>
<dbReference type="Ensembl" id="ENSNGAT00000015709.1">
    <property type="protein sequence ID" value="ENSNGAP00000010185.1"/>
    <property type="gene ID" value="ENSNGAG00000012675.1"/>
</dbReference>
<protein>
    <recommendedName>
        <fullName evidence="13">C2H2-type domain-containing protein</fullName>
    </recommendedName>
</protein>
<dbReference type="PROSITE" id="PS00028">
    <property type="entry name" value="ZINC_FINGER_C2H2_1"/>
    <property type="match status" value="9"/>
</dbReference>
<feature type="domain" description="C2H2-type" evidence="13">
    <location>
        <begin position="462"/>
        <end position="489"/>
    </location>
</feature>
<evidence type="ECO:0000256" key="10">
    <source>
        <dbReference type="ARBA" id="ARBA00023163"/>
    </source>
</evidence>
<dbReference type="GeneTree" id="ENSGT00940000153165"/>
<keyword evidence="10" id="KW-0804">Transcription</keyword>
<dbReference type="GO" id="GO:0001227">
    <property type="term" value="F:DNA-binding transcription repressor activity, RNA polymerase II-specific"/>
    <property type="evidence" value="ECO:0007669"/>
    <property type="project" value="TreeGrafter"/>
</dbReference>
<keyword evidence="9" id="KW-0238">DNA-binding</keyword>
<dbReference type="FunFam" id="3.30.160.60:FF:002259">
    <property type="entry name" value="zinc finger protein 271"/>
    <property type="match status" value="1"/>
</dbReference>
<feature type="domain" description="C2H2-type" evidence="13">
    <location>
        <begin position="518"/>
        <end position="545"/>
    </location>
</feature>
<feature type="domain" description="C2H2-type" evidence="13">
    <location>
        <begin position="434"/>
        <end position="461"/>
    </location>
</feature>
<sequence length="546" mass="62959">MSNGRHGTCDLGSLYLKDEWESMDETEGQAACHDGYNQCVITKNRKYVTIKRDQEQKTPQARTVTFGKPRVCRSKYPQEILRHNLTLIERLENLKRGLVHSSVGKLNNLSRLIFHSNISIDKGLKNKKFTKCDPLENSYNENSLFCNQQLDCSYGQMYSSKKYGTFATDPLFLSQNPDIDIWNIPYVCKENSKALSKGSTLNNCKDMFIVEKPDQCNKTQNNFAHVSSPSEHQCTQFPKKLYESESIFPQRSKLSIHHHNRIQDNHFQSIDCGTTFTKISNLTVHKVGYAQKPYKCKECGKAFKYCSSYNKHHRVHTGEKPCKCKVCAKSFSQCASLKKHQRIHTGEKPYKCEECGRAFNHCSILSQHQRIHTGERSYKCEQCGKSFTQCAILRKHQIIHTGEKPYKCAECGKAFTQSSTLIEHQRVHTGEKPYKCEECGKSFTQCSSLRKHKRIHTGEKPYKCEECGKAFNCCSSFTKHRRIHTGEKPYKCEKCGKAFIHCTNLTQHQRIHTGEKPYKCNECGKSFSQGSNLRKHQRIHRENLQI</sequence>
<keyword evidence="6 12" id="KW-0863">Zinc-finger</keyword>
<dbReference type="FunFam" id="3.30.160.60:FF:001239">
    <property type="entry name" value="Zinc finger protein 615"/>
    <property type="match status" value="1"/>
</dbReference>
<keyword evidence="7" id="KW-0862">Zinc</keyword>
<dbReference type="GO" id="GO:0005654">
    <property type="term" value="C:nucleoplasm"/>
    <property type="evidence" value="ECO:0007669"/>
    <property type="project" value="TreeGrafter"/>
</dbReference>
<dbReference type="FunFam" id="3.30.160.60:FF:000737">
    <property type="entry name" value="Zinc finger protein 565"/>
    <property type="match status" value="1"/>
</dbReference>
<dbReference type="FunFam" id="3.30.160.60:FF:001501">
    <property type="entry name" value="Zinc finger protein 483"/>
    <property type="match status" value="1"/>
</dbReference>
<feature type="domain" description="C2H2-type" evidence="13">
    <location>
        <begin position="378"/>
        <end position="405"/>
    </location>
</feature>
<dbReference type="InterPro" id="IPR036236">
    <property type="entry name" value="Znf_C2H2_sf"/>
</dbReference>
<dbReference type="OMA" id="LNNCKDM"/>
<evidence type="ECO:0000313" key="15">
    <source>
        <dbReference type="Proteomes" id="UP000694381"/>
    </source>
</evidence>
<evidence type="ECO:0000256" key="1">
    <source>
        <dbReference type="ARBA" id="ARBA00003767"/>
    </source>
</evidence>
<evidence type="ECO:0000256" key="9">
    <source>
        <dbReference type="ARBA" id="ARBA00023125"/>
    </source>
</evidence>
<accession>A0A8C6W5W3</accession>
<feature type="domain" description="C2H2-type" evidence="13">
    <location>
        <begin position="490"/>
        <end position="517"/>
    </location>
</feature>